<name>C5B5D0_METEA</name>
<proteinExistence type="predicted"/>
<dbReference type="RefSeq" id="WP_012754099.1">
    <property type="nucleotide sequence ID" value="NC_012811.1"/>
</dbReference>
<accession>C5B5D0</accession>
<dbReference type="HOGENOM" id="CLU_2369591_0_0_5"/>
<evidence type="ECO:0000313" key="2">
    <source>
        <dbReference type="Proteomes" id="UP000009081"/>
    </source>
</evidence>
<protein>
    <submittedName>
        <fullName evidence="1">Uncharacterized protein</fullName>
    </submittedName>
</protein>
<dbReference type="Proteomes" id="UP000009081">
    <property type="component" value="Plasmid megaplasmid"/>
</dbReference>
<dbReference type="AlphaFoldDB" id="C5B5D0"/>
<reference evidence="1 2" key="1">
    <citation type="journal article" date="2009" name="PLoS ONE">
        <title>Methylobacterium genome sequences: a reference blueprint to investigate microbial metabolism of C1 compounds from natural and industrial sources.</title>
        <authorList>
            <person name="Vuilleumier S."/>
            <person name="Chistoserdova L."/>
            <person name="Lee M.-C."/>
            <person name="Bringel F."/>
            <person name="Lajus A."/>
            <person name="Zhou Y."/>
            <person name="Gourion B."/>
            <person name="Barbe V."/>
            <person name="Chang J."/>
            <person name="Cruveiller S."/>
            <person name="Dossat C."/>
            <person name="Gillett W."/>
            <person name="Gruffaz C."/>
            <person name="Haugen E."/>
            <person name="Hourcade E."/>
            <person name="Levy R."/>
            <person name="Mangenot S."/>
            <person name="Muller E."/>
            <person name="Nadalig T."/>
            <person name="Pagni M."/>
            <person name="Penny C."/>
            <person name="Peyraud R."/>
            <person name="Robinson D.G."/>
            <person name="Roche D."/>
            <person name="Rouy Z."/>
            <person name="Saenampechek C."/>
            <person name="Salvignol G."/>
            <person name="Vallenet D."/>
            <person name="Wu Z."/>
            <person name="Marx C.J."/>
            <person name="Vorholt J.A."/>
            <person name="Olson M.V."/>
            <person name="Kaul R."/>
            <person name="Weissenbach J."/>
            <person name="Medigue C."/>
            <person name="Lidstrom M.E."/>
        </authorList>
    </citation>
    <scope>NUCLEOTIDE SEQUENCE [LARGE SCALE GENOMIC DNA]</scope>
    <source>
        <strain evidence="2">ATCC 14718 / DSM 1338 / JCM 2805 / NCIMB 9133 / AM1</strain>
    </source>
</reference>
<organism evidence="1 2">
    <name type="scientific">Methylorubrum extorquens (strain ATCC 14718 / DSM 1338 / JCM 2805 / NCIMB 9133 / AM1)</name>
    <name type="common">Methylobacterium extorquens</name>
    <dbReference type="NCBI Taxonomy" id="272630"/>
    <lineage>
        <taxon>Bacteria</taxon>
        <taxon>Pseudomonadati</taxon>
        <taxon>Pseudomonadota</taxon>
        <taxon>Alphaproteobacteria</taxon>
        <taxon>Hyphomicrobiales</taxon>
        <taxon>Methylobacteriaceae</taxon>
        <taxon>Methylorubrum</taxon>
    </lineage>
</organism>
<evidence type="ECO:0000313" key="1">
    <source>
        <dbReference type="EMBL" id="ACS43662.1"/>
    </source>
</evidence>
<geneLocation type="plasmid" evidence="1 2">
    <name>megaplasmid</name>
</geneLocation>
<keyword evidence="2" id="KW-1185">Reference proteome</keyword>
<sequence length="95" mass="10067">MADYTIEHLADGRIGILFDGERVGTADDLDGAASLAAADALSEDRDEYPDVVYDVAADTGQMVGNVKHMRFFREAVADAIAAEWPEPAPALAPAC</sequence>
<dbReference type="EMBL" id="CP001511">
    <property type="protein sequence ID" value="ACS43662.1"/>
    <property type="molecule type" value="Genomic_DNA"/>
</dbReference>
<gene>
    <name evidence="1" type="ordered locus">MexAM1_META2p0824</name>
</gene>
<keyword evidence="1" id="KW-0614">Plasmid</keyword>
<dbReference type="KEGG" id="mea:Mex_2p0824"/>